<evidence type="ECO:0000313" key="5">
    <source>
        <dbReference type="Proteomes" id="UP000694871"/>
    </source>
</evidence>
<evidence type="ECO:0000256" key="3">
    <source>
        <dbReference type="ARBA" id="ARBA00022525"/>
    </source>
</evidence>
<name>A0ABM1KZH0_GEKJA</name>
<accession>A0ABM1KZH0</accession>
<organism evidence="5 6">
    <name type="scientific">Gekko japonicus</name>
    <name type="common">Schlegel's Japanese gecko</name>
    <dbReference type="NCBI Taxonomy" id="146911"/>
    <lineage>
        <taxon>Eukaryota</taxon>
        <taxon>Metazoa</taxon>
        <taxon>Chordata</taxon>
        <taxon>Craniata</taxon>
        <taxon>Vertebrata</taxon>
        <taxon>Euteleostomi</taxon>
        <taxon>Lepidosauria</taxon>
        <taxon>Squamata</taxon>
        <taxon>Bifurcata</taxon>
        <taxon>Gekkota</taxon>
        <taxon>Gekkonidae</taxon>
        <taxon>Gekkoninae</taxon>
        <taxon>Gekko</taxon>
    </lineage>
</organism>
<keyword evidence="3" id="KW-0964">Secreted</keyword>
<evidence type="ECO:0000256" key="1">
    <source>
        <dbReference type="ARBA" id="ARBA00004613"/>
    </source>
</evidence>
<dbReference type="SUPFAM" id="SSF57603">
    <property type="entry name" value="FnI-like domain"/>
    <property type="match status" value="1"/>
</dbReference>
<comment type="subcellular location">
    <subcellularLocation>
        <location evidence="1">Secreted</location>
    </subcellularLocation>
</comment>
<dbReference type="InterPro" id="IPR008735">
    <property type="entry name" value="PSP94"/>
</dbReference>
<evidence type="ECO:0000256" key="4">
    <source>
        <dbReference type="ARBA" id="ARBA00023157"/>
    </source>
</evidence>
<evidence type="ECO:0000313" key="6">
    <source>
        <dbReference type="RefSeq" id="XP_015279107.1"/>
    </source>
</evidence>
<dbReference type="PANTHER" id="PTHR10500:SF7">
    <property type="entry name" value="BETA-MICROSEMINOPROTEIN"/>
    <property type="match status" value="1"/>
</dbReference>
<proteinExistence type="inferred from homology"/>
<protein>
    <submittedName>
        <fullName evidence="6">Small serum protein 5-like</fullName>
    </submittedName>
</protein>
<reference evidence="6" key="1">
    <citation type="submission" date="2025-08" db="UniProtKB">
        <authorList>
            <consortium name="RefSeq"/>
        </authorList>
    </citation>
    <scope>IDENTIFICATION</scope>
</reference>
<keyword evidence="5" id="KW-1185">Reference proteome</keyword>
<keyword evidence="4" id="KW-1015">Disulfide bond</keyword>
<dbReference type="RefSeq" id="XP_015279107.1">
    <property type="nucleotide sequence ID" value="XM_015423621.1"/>
</dbReference>
<gene>
    <name evidence="6" type="primary">LOC107120853</name>
</gene>
<evidence type="ECO:0000256" key="2">
    <source>
        <dbReference type="ARBA" id="ARBA00010352"/>
    </source>
</evidence>
<dbReference type="GeneID" id="107120853"/>
<dbReference type="Proteomes" id="UP000694871">
    <property type="component" value="Unplaced"/>
</dbReference>
<sequence>MIRNGVIVPQVSCIDPYDGSMYPPGSEWNTDHCMKCNCLGGEMECCSRYNGVVGAPEGCEAVVNPETCQYEMYRIDNPSEPCI</sequence>
<dbReference type="Pfam" id="PF05825">
    <property type="entry name" value="PSP94"/>
    <property type="match status" value="1"/>
</dbReference>
<dbReference type="Gene3D" id="2.60.40.1900">
    <property type="entry name" value="Beta-microseminoprotein (PSP94) domain"/>
    <property type="match status" value="1"/>
</dbReference>
<comment type="similarity">
    <text evidence="2">Belongs to the beta-microseminoprotein family.</text>
</comment>
<dbReference type="PANTHER" id="PTHR10500">
    <property type="entry name" value="BETA-MICROSEMINOPROTEIN"/>
    <property type="match status" value="1"/>
</dbReference>